<dbReference type="PANTHER" id="PTHR23339">
    <property type="entry name" value="TYROSINE SPECIFIC PROTEIN PHOSPHATASE AND DUAL SPECIFICITY PROTEIN PHOSPHATASE"/>
    <property type="match status" value="1"/>
</dbReference>
<accession>A0A4R5Q9S6</accession>
<sequence>MRVDALRLPGGGLLGITHAPGRRGGDLAADLAAIRAWGATDLLTLQEPAELPPGMAAAVAVAGLAWHRMPIPDMQPPGTAALAAWSGIAPLLRATWTAEGRVVVHCAAGLGRNGTFAACLLRQSGLEAAAAIAAVRAARPGAIETPEQEAFIRAGGFG</sequence>
<dbReference type="Proteomes" id="UP000295096">
    <property type="component" value="Unassembled WGS sequence"/>
</dbReference>
<reference evidence="3 4" key="1">
    <citation type="journal article" date="2016" name="J. Microbiol.">
        <title>Dankookia rubra gen. nov., sp. nov., an alphaproteobacterium isolated from sediment of a shallow stream.</title>
        <authorList>
            <person name="Kim W.H."/>
            <person name="Kim D.H."/>
            <person name="Kang K."/>
            <person name="Ahn T.Y."/>
        </authorList>
    </citation>
    <scope>NUCLEOTIDE SEQUENCE [LARGE SCALE GENOMIC DNA]</scope>
    <source>
        <strain evidence="3 4">JCM30602</strain>
    </source>
</reference>
<evidence type="ECO:0000256" key="1">
    <source>
        <dbReference type="ARBA" id="ARBA00022801"/>
    </source>
</evidence>
<dbReference type="Pfam" id="PF22784">
    <property type="entry name" value="PTP-SAK"/>
    <property type="match status" value="1"/>
</dbReference>
<comment type="caution">
    <text evidence="3">The sequence shown here is derived from an EMBL/GenBank/DDBJ whole genome shotgun (WGS) entry which is preliminary data.</text>
</comment>
<keyword evidence="1" id="KW-0378">Hydrolase</keyword>
<dbReference type="InterPro" id="IPR003595">
    <property type="entry name" value="Tyr_Pase_cat"/>
</dbReference>
<keyword evidence="4" id="KW-1185">Reference proteome</keyword>
<dbReference type="RefSeq" id="WP_133291418.1">
    <property type="nucleotide sequence ID" value="NZ_SMSJ01000054.1"/>
</dbReference>
<dbReference type="PROSITE" id="PS50056">
    <property type="entry name" value="TYR_PHOSPHATASE_2"/>
    <property type="match status" value="1"/>
</dbReference>
<dbReference type="InterPro" id="IPR050561">
    <property type="entry name" value="PTP"/>
</dbReference>
<protein>
    <submittedName>
        <fullName evidence="3">Phosphatase</fullName>
    </submittedName>
</protein>
<dbReference type="InterPro" id="IPR057023">
    <property type="entry name" value="PTP-SAK"/>
</dbReference>
<dbReference type="PRINTS" id="PR00700">
    <property type="entry name" value="PRTYPHPHTASE"/>
</dbReference>
<evidence type="ECO:0000259" key="2">
    <source>
        <dbReference type="PROSITE" id="PS50056"/>
    </source>
</evidence>
<evidence type="ECO:0000313" key="4">
    <source>
        <dbReference type="Proteomes" id="UP000295096"/>
    </source>
</evidence>
<proteinExistence type="predicted"/>
<dbReference type="AlphaFoldDB" id="A0A4R5Q9S6"/>
<dbReference type="SMART" id="SM00404">
    <property type="entry name" value="PTPc_motif"/>
    <property type="match status" value="1"/>
</dbReference>
<feature type="domain" description="Tyrosine specific protein phosphatases" evidence="2">
    <location>
        <begin position="100"/>
        <end position="150"/>
    </location>
</feature>
<name>A0A4R5Q9S6_9PROT</name>
<dbReference type="InterPro" id="IPR000387">
    <property type="entry name" value="Tyr_Pase_dom"/>
</dbReference>
<gene>
    <name evidence="3" type="ORF">E2C06_25570</name>
</gene>
<dbReference type="FunFam" id="3.90.190.10:FF:000157">
    <property type="entry name" value="Protein-tyrosine phosphatase"/>
    <property type="match status" value="1"/>
</dbReference>
<dbReference type="OrthoDB" id="9806482at2"/>
<dbReference type="InterPro" id="IPR029021">
    <property type="entry name" value="Prot-tyrosine_phosphatase-like"/>
</dbReference>
<dbReference type="SUPFAM" id="SSF52799">
    <property type="entry name" value="(Phosphotyrosine protein) phosphatases II"/>
    <property type="match status" value="1"/>
</dbReference>
<dbReference type="InterPro" id="IPR000242">
    <property type="entry name" value="PTP_cat"/>
</dbReference>
<dbReference type="GO" id="GO:0004725">
    <property type="term" value="F:protein tyrosine phosphatase activity"/>
    <property type="evidence" value="ECO:0007669"/>
    <property type="project" value="InterPro"/>
</dbReference>
<organism evidence="3 4">
    <name type="scientific">Dankookia rubra</name>
    <dbReference type="NCBI Taxonomy" id="1442381"/>
    <lineage>
        <taxon>Bacteria</taxon>
        <taxon>Pseudomonadati</taxon>
        <taxon>Pseudomonadota</taxon>
        <taxon>Alphaproteobacteria</taxon>
        <taxon>Acetobacterales</taxon>
        <taxon>Roseomonadaceae</taxon>
        <taxon>Dankookia</taxon>
    </lineage>
</organism>
<evidence type="ECO:0000313" key="3">
    <source>
        <dbReference type="EMBL" id="TDH59764.1"/>
    </source>
</evidence>
<dbReference type="EMBL" id="SMSJ01000054">
    <property type="protein sequence ID" value="TDH59764.1"/>
    <property type="molecule type" value="Genomic_DNA"/>
</dbReference>
<dbReference type="Gene3D" id="3.90.190.10">
    <property type="entry name" value="Protein tyrosine phosphatase superfamily"/>
    <property type="match status" value="1"/>
</dbReference>